<protein>
    <recommendedName>
        <fullName evidence="3">Aminoglycoside phosphotransferase domain-containing protein</fullName>
    </recommendedName>
</protein>
<keyword evidence="2" id="KW-1185">Reference proteome</keyword>
<dbReference type="EMBL" id="BAAATD010000009">
    <property type="protein sequence ID" value="GAA2619277.1"/>
    <property type="molecule type" value="Genomic_DNA"/>
</dbReference>
<gene>
    <name evidence="1" type="ORF">GCM10010411_63760</name>
</gene>
<evidence type="ECO:0000313" key="1">
    <source>
        <dbReference type="EMBL" id="GAA2619277.1"/>
    </source>
</evidence>
<sequence length="297" mass="32481">MFSESDDPAVRERMHTAFTNPATRLRCTPEAGSASAWGHNGRTFGAPVNTTSGRAWLRVMEAPAGSAGGKLWTGTAEAAEAVPADVPRPRLLGSTDWVRDEYAYRAELSSYISAPVCSSSPDLTRAITLPDTWWSHLRRACDAVTKTPAPNNRQPVITQDYLHRAIPRYLGEVDIDTTVQRWSLAHGDLHWANLTSPELTILDWEGFGPAPHGFDAAHLHAYTLPIPKQAARVRKTFADFLTTTEGRFAELAVAAILLQAAERDPIHARLAPLVRNHTNDLLAASLRQQHGSSLGGR</sequence>
<evidence type="ECO:0000313" key="2">
    <source>
        <dbReference type="Proteomes" id="UP001501509"/>
    </source>
</evidence>
<accession>A0ABP6CMA2</accession>
<dbReference type="InterPro" id="IPR011009">
    <property type="entry name" value="Kinase-like_dom_sf"/>
</dbReference>
<reference evidence="2" key="1">
    <citation type="journal article" date="2019" name="Int. J. Syst. Evol. Microbiol.">
        <title>The Global Catalogue of Microorganisms (GCM) 10K type strain sequencing project: providing services to taxonomists for standard genome sequencing and annotation.</title>
        <authorList>
            <consortium name="The Broad Institute Genomics Platform"/>
            <consortium name="The Broad Institute Genome Sequencing Center for Infectious Disease"/>
            <person name="Wu L."/>
            <person name="Ma J."/>
        </authorList>
    </citation>
    <scope>NUCLEOTIDE SEQUENCE [LARGE SCALE GENOMIC DNA]</scope>
    <source>
        <strain evidence="2">JCM 6833</strain>
    </source>
</reference>
<dbReference type="SUPFAM" id="SSF56112">
    <property type="entry name" value="Protein kinase-like (PK-like)"/>
    <property type="match status" value="1"/>
</dbReference>
<proteinExistence type="predicted"/>
<organism evidence="1 2">
    <name type="scientific">Actinomadura fulvescens</name>
    <dbReference type="NCBI Taxonomy" id="46160"/>
    <lineage>
        <taxon>Bacteria</taxon>
        <taxon>Bacillati</taxon>
        <taxon>Actinomycetota</taxon>
        <taxon>Actinomycetes</taxon>
        <taxon>Streptosporangiales</taxon>
        <taxon>Thermomonosporaceae</taxon>
        <taxon>Actinomadura</taxon>
    </lineage>
</organism>
<evidence type="ECO:0008006" key="3">
    <source>
        <dbReference type="Google" id="ProtNLM"/>
    </source>
</evidence>
<name>A0ABP6CMA2_9ACTN</name>
<dbReference type="Gene3D" id="3.90.1200.10">
    <property type="match status" value="1"/>
</dbReference>
<dbReference type="Proteomes" id="UP001501509">
    <property type="component" value="Unassembled WGS sequence"/>
</dbReference>
<comment type="caution">
    <text evidence="1">The sequence shown here is derived from an EMBL/GenBank/DDBJ whole genome shotgun (WGS) entry which is preliminary data.</text>
</comment>